<comment type="caution">
    <text evidence="1">The sequence shown here is derived from an EMBL/GenBank/DDBJ whole genome shotgun (WGS) entry which is preliminary data.</text>
</comment>
<dbReference type="AlphaFoldDB" id="S7UTG1"/>
<reference evidence="1 2" key="1">
    <citation type="journal article" date="2013" name="Genome Announc.">
        <title>Draft genome sequences for three mercury-methylating, sulfate-reducing bacteria.</title>
        <authorList>
            <person name="Brown S.D."/>
            <person name="Hurt R.A.Jr."/>
            <person name="Gilmour C.C."/>
            <person name="Elias D.A."/>
        </authorList>
    </citation>
    <scope>NUCLEOTIDE SEQUENCE [LARGE SCALE GENOMIC DNA]</scope>
    <source>
        <strain evidence="1 2">DSM 16529</strain>
    </source>
</reference>
<organism evidence="1 2">
    <name type="scientific">Alkalidesulfovibrio alkalitolerans DSM 16529</name>
    <dbReference type="NCBI Taxonomy" id="1121439"/>
    <lineage>
        <taxon>Bacteria</taxon>
        <taxon>Pseudomonadati</taxon>
        <taxon>Thermodesulfobacteriota</taxon>
        <taxon>Desulfovibrionia</taxon>
        <taxon>Desulfovibrionales</taxon>
        <taxon>Desulfovibrionaceae</taxon>
        <taxon>Alkalidesulfovibrio</taxon>
    </lineage>
</organism>
<dbReference type="SUPFAM" id="SSF53335">
    <property type="entry name" value="S-adenosyl-L-methionine-dependent methyltransferases"/>
    <property type="match status" value="1"/>
</dbReference>
<keyword evidence="2" id="KW-1185">Reference proteome</keyword>
<dbReference type="Proteomes" id="UP000014975">
    <property type="component" value="Unassembled WGS sequence"/>
</dbReference>
<protein>
    <submittedName>
        <fullName evidence="1">Uncharacterized protein</fullName>
    </submittedName>
</protein>
<dbReference type="Gene3D" id="3.40.50.150">
    <property type="entry name" value="Vaccinia Virus protein VP39"/>
    <property type="match status" value="1"/>
</dbReference>
<dbReference type="EMBL" id="ATHI01000003">
    <property type="protein sequence ID" value="EPR35623.1"/>
    <property type="molecule type" value="Genomic_DNA"/>
</dbReference>
<name>S7UTG1_9BACT</name>
<accession>S7UTG1</accession>
<evidence type="ECO:0000313" key="1">
    <source>
        <dbReference type="EMBL" id="EPR35623.1"/>
    </source>
</evidence>
<gene>
    <name evidence="1" type="ORF">dsat_1964</name>
</gene>
<dbReference type="STRING" id="1121439.dsat_1964"/>
<evidence type="ECO:0000313" key="2">
    <source>
        <dbReference type="Proteomes" id="UP000014975"/>
    </source>
</evidence>
<sequence>MKKTEPQDIFGQAIAERSSRRGLCLDLARLDYQLDYGEHFFLECGERVLFVGVGHGFDALRALQSDRVSVAVGVDPYFGDHGNDEGDLDTLVGLAGRMRLAERLSVHRMAVQEYLRDNREPFTGMVVFDVLHHIFEDSRNLRFTSRWRELVDFMRLLHAGLVPGGGVLIQETEPVGLRQLATRMGWLKGSVDYSTKQSWRVWAGAASKAGFEMKKRTTYVPFALRRLRPLFCGLPGLYTVSDRSVITLRKPLRE</sequence>
<dbReference type="InterPro" id="IPR029063">
    <property type="entry name" value="SAM-dependent_MTases_sf"/>
</dbReference>
<proteinExistence type="predicted"/>